<accession>A0A838A7X6</accession>
<organism evidence="1 2">
    <name type="scientific">Haloechinothrix aidingensis</name>
    <dbReference type="NCBI Taxonomy" id="2752311"/>
    <lineage>
        <taxon>Bacteria</taxon>
        <taxon>Bacillati</taxon>
        <taxon>Actinomycetota</taxon>
        <taxon>Actinomycetes</taxon>
        <taxon>Pseudonocardiales</taxon>
        <taxon>Pseudonocardiaceae</taxon>
        <taxon>Haloechinothrix</taxon>
    </lineage>
</organism>
<proteinExistence type="predicted"/>
<name>A0A838A7X6_9PSEU</name>
<sequence length="77" mass="8598">MNEQAVPDGPGPYNYPNFDQHIAEGGERHAEAAFRDAMGAGEQAKDYTLLRLEDGARVELSELWRARPLVMEFGSFT</sequence>
<dbReference type="Proteomes" id="UP000582974">
    <property type="component" value="Unassembled WGS sequence"/>
</dbReference>
<evidence type="ECO:0000313" key="1">
    <source>
        <dbReference type="EMBL" id="MBA0124449.1"/>
    </source>
</evidence>
<comment type="caution">
    <text evidence="1">The sequence shown here is derived from an EMBL/GenBank/DDBJ whole genome shotgun (WGS) entry which is preliminary data.</text>
</comment>
<reference evidence="1 2" key="1">
    <citation type="submission" date="2020-07" db="EMBL/GenBank/DDBJ databases">
        <title>Genome of Haloechinothrix sp.</title>
        <authorList>
            <person name="Tang S.-K."/>
            <person name="Yang L."/>
            <person name="Zhu W.-Y."/>
        </authorList>
    </citation>
    <scope>NUCLEOTIDE SEQUENCE [LARGE SCALE GENOMIC DNA]</scope>
    <source>
        <strain evidence="1 2">YIM 98757</strain>
    </source>
</reference>
<keyword evidence="2" id="KW-1185">Reference proteome</keyword>
<evidence type="ECO:0000313" key="2">
    <source>
        <dbReference type="Proteomes" id="UP000582974"/>
    </source>
</evidence>
<dbReference type="EMBL" id="JACCKD010000001">
    <property type="protein sequence ID" value="MBA0124449.1"/>
    <property type="molecule type" value="Genomic_DNA"/>
</dbReference>
<dbReference type="AlphaFoldDB" id="A0A838A7X6"/>
<gene>
    <name evidence="1" type="ORF">H0B56_02715</name>
</gene>
<protein>
    <submittedName>
        <fullName evidence="1">Uncharacterized protein</fullName>
    </submittedName>
</protein>